<keyword evidence="2" id="KW-1185">Reference proteome</keyword>
<evidence type="ECO:0000313" key="2">
    <source>
        <dbReference type="Proteomes" id="UP000615455"/>
    </source>
</evidence>
<protein>
    <submittedName>
        <fullName evidence="1">Uncharacterized protein</fullName>
    </submittedName>
</protein>
<sequence>MKAANRETIELHMLTSLARSQRAICRILETIADQVETSEQLASHLAENLAALSGYQRTLIQKLTKQNRRVRYVGTPGKPWINKQIKR</sequence>
<proteinExistence type="predicted"/>
<comment type="caution">
    <text evidence="1">The sequence shown here is derived from an EMBL/GenBank/DDBJ whole genome shotgun (WGS) entry which is preliminary data.</text>
</comment>
<dbReference type="Proteomes" id="UP000615455">
    <property type="component" value="Unassembled WGS sequence"/>
</dbReference>
<dbReference type="EMBL" id="BMHE01000048">
    <property type="protein sequence ID" value="GGA05594.1"/>
    <property type="molecule type" value="Genomic_DNA"/>
</dbReference>
<dbReference type="RefSeq" id="WP_189018756.1">
    <property type="nucleotide sequence ID" value="NZ_BMHE01000048.1"/>
</dbReference>
<reference evidence="2" key="1">
    <citation type="journal article" date="2019" name="Int. J. Syst. Evol. Microbiol.">
        <title>The Global Catalogue of Microorganisms (GCM) 10K type strain sequencing project: providing services to taxonomists for standard genome sequencing and annotation.</title>
        <authorList>
            <consortium name="The Broad Institute Genomics Platform"/>
            <consortium name="The Broad Institute Genome Sequencing Center for Infectious Disease"/>
            <person name="Wu L."/>
            <person name="Ma J."/>
        </authorList>
    </citation>
    <scope>NUCLEOTIDE SEQUENCE [LARGE SCALE GENOMIC DNA]</scope>
    <source>
        <strain evidence="2">CGMCC 1.15043</strain>
    </source>
</reference>
<gene>
    <name evidence="1" type="ORF">GCM10008018_59490</name>
</gene>
<accession>A0ABQ1FC54</accession>
<name>A0ABQ1FC54_9BACL</name>
<evidence type="ECO:0000313" key="1">
    <source>
        <dbReference type="EMBL" id="GGA05594.1"/>
    </source>
</evidence>
<organism evidence="1 2">
    <name type="scientific">Paenibacillus marchantiophytorum</name>
    <dbReference type="NCBI Taxonomy" id="1619310"/>
    <lineage>
        <taxon>Bacteria</taxon>
        <taxon>Bacillati</taxon>
        <taxon>Bacillota</taxon>
        <taxon>Bacilli</taxon>
        <taxon>Bacillales</taxon>
        <taxon>Paenibacillaceae</taxon>
        <taxon>Paenibacillus</taxon>
    </lineage>
</organism>